<name>A0ABS8T8S7_DATST</name>
<dbReference type="EMBL" id="JACEIK010001186">
    <property type="protein sequence ID" value="MCD7466989.1"/>
    <property type="molecule type" value="Genomic_DNA"/>
</dbReference>
<gene>
    <name evidence="1" type="ORF">HAX54_004118</name>
</gene>
<evidence type="ECO:0000313" key="2">
    <source>
        <dbReference type="Proteomes" id="UP000823775"/>
    </source>
</evidence>
<proteinExistence type="predicted"/>
<protein>
    <submittedName>
        <fullName evidence="1">Uncharacterized protein</fullName>
    </submittedName>
</protein>
<keyword evidence="2" id="KW-1185">Reference proteome</keyword>
<accession>A0ABS8T8S7</accession>
<organism evidence="1 2">
    <name type="scientific">Datura stramonium</name>
    <name type="common">Jimsonweed</name>
    <name type="synonym">Common thornapple</name>
    <dbReference type="NCBI Taxonomy" id="4076"/>
    <lineage>
        <taxon>Eukaryota</taxon>
        <taxon>Viridiplantae</taxon>
        <taxon>Streptophyta</taxon>
        <taxon>Embryophyta</taxon>
        <taxon>Tracheophyta</taxon>
        <taxon>Spermatophyta</taxon>
        <taxon>Magnoliopsida</taxon>
        <taxon>eudicotyledons</taxon>
        <taxon>Gunneridae</taxon>
        <taxon>Pentapetalae</taxon>
        <taxon>asterids</taxon>
        <taxon>lamiids</taxon>
        <taxon>Solanales</taxon>
        <taxon>Solanaceae</taxon>
        <taxon>Solanoideae</taxon>
        <taxon>Datureae</taxon>
        <taxon>Datura</taxon>
    </lineage>
</organism>
<sequence>VFLKKVARTKHAWISWDAEEATGATFVTTIEEWERKSEVRDRKMIAIMELPKALTRKVMETKASQIEWGVNLDVRGPLVEMVTTNHKCVKCCGDRIIRGSKALRARVESVDGENNEQHYEVMLFESD</sequence>
<evidence type="ECO:0000313" key="1">
    <source>
        <dbReference type="EMBL" id="MCD7466989.1"/>
    </source>
</evidence>
<reference evidence="1 2" key="1">
    <citation type="journal article" date="2021" name="BMC Genomics">
        <title>Datura genome reveals duplications of psychoactive alkaloid biosynthetic genes and high mutation rate following tissue culture.</title>
        <authorList>
            <person name="Rajewski A."/>
            <person name="Carter-House D."/>
            <person name="Stajich J."/>
            <person name="Litt A."/>
        </authorList>
    </citation>
    <scope>NUCLEOTIDE SEQUENCE [LARGE SCALE GENOMIC DNA]</scope>
    <source>
        <strain evidence="1">AR-01</strain>
    </source>
</reference>
<comment type="caution">
    <text evidence="1">The sequence shown here is derived from an EMBL/GenBank/DDBJ whole genome shotgun (WGS) entry which is preliminary data.</text>
</comment>
<dbReference type="Proteomes" id="UP000823775">
    <property type="component" value="Unassembled WGS sequence"/>
</dbReference>
<feature type="non-terminal residue" evidence="1">
    <location>
        <position position="1"/>
    </location>
</feature>